<keyword evidence="4 9" id="KW-0812">Transmembrane</keyword>
<dbReference type="GO" id="GO:0022857">
    <property type="term" value="F:transmembrane transporter activity"/>
    <property type="evidence" value="ECO:0007669"/>
    <property type="project" value="InterPro"/>
</dbReference>
<protein>
    <submittedName>
        <fullName evidence="10">Branched-chain amino acid ABC transporter permease</fullName>
    </submittedName>
</protein>
<dbReference type="CDD" id="cd06582">
    <property type="entry name" value="TM_PBP1_LivH_like"/>
    <property type="match status" value="1"/>
</dbReference>
<evidence type="ECO:0000256" key="8">
    <source>
        <dbReference type="ARBA" id="ARBA00037998"/>
    </source>
</evidence>
<keyword evidence="5" id="KW-0029">Amino-acid transport</keyword>
<dbReference type="Proteomes" id="UP000298460">
    <property type="component" value="Unassembled WGS sequence"/>
</dbReference>
<name>A0A4Z0R4J6_9FIRM</name>
<dbReference type="PANTHER" id="PTHR11795:SF445">
    <property type="entry name" value="AMINO ACID ABC TRANSPORTER PERMEASE PROTEIN"/>
    <property type="match status" value="1"/>
</dbReference>
<gene>
    <name evidence="10" type="ORF">E4K67_13440</name>
</gene>
<evidence type="ECO:0000256" key="4">
    <source>
        <dbReference type="ARBA" id="ARBA00022692"/>
    </source>
</evidence>
<evidence type="ECO:0000313" key="11">
    <source>
        <dbReference type="Proteomes" id="UP000298460"/>
    </source>
</evidence>
<feature type="transmembrane region" description="Helical" evidence="9">
    <location>
        <begin position="259"/>
        <end position="281"/>
    </location>
</feature>
<evidence type="ECO:0000256" key="5">
    <source>
        <dbReference type="ARBA" id="ARBA00022970"/>
    </source>
</evidence>
<accession>A0A4Z0R4J6</accession>
<comment type="subcellular location">
    <subcellularLocation>
        <location evidence="1">Cell membrane</location>
        <topology evidence="1">Multi-pass membrane protein</topology>
    </subcellularLocation>
</comment>
<dbReference type="InterPro" id="IPR001851">
    <property type="entry name" value="ABC_transp_permease"/>
</dbReference>
<evidence type="ECO:0000256" key="1">
    <source>
        <dbReference type="ARBA" id="ARBA00004651"/>
    </source>
</evidence>
<dbReference type="EMBL" id="SPQQ01000004">
    <property type="protein sequence ID" value="TGE37718.1"/>
    <property type="molecule type" value="Genomic_DNA"/>
</dbReference>
<evidence type="ECO:0000256" key="9">
    <source>
        <dbReference type="SAM" id="Phobius"/>
    </source>
</evidence>
<evidence type="ECO:0000256" key="7">
    <source>
        <dbReference type="ARBA" id="ARBA00023136"/>
    </source>
</evidence>
<dbReference type="RefSeq" id="WP_135547501.1">
    <property type="nucleotide sequence ID" value="NZ_SPQQ01000004.1"/>
</dbReference>
<feature type="transmembrane region" description="Helical" evidence="9">
    <location>
        <begin position="12"/>
        <end position="32"/>
    </location>
</feature>
<comment type="caution">
    <text evidence="10">The sequence shown here is derived from an EMBL/GenBank/DDBJ whole genome shotgun (WGS) entry which is preliminary data.</text>
</comment>
<feature type="transmembrane region" description="Helical" evidence="9">
    <location>
        <begin position="194"/>
        <end position="214"/>
    </location>
</feature>
<evidence type="ECO:0000256" key="3">
    <source>
        <dbReference type="ARBA" id="ARBA00022475"/>
    </source>
</evidence>
<feature type="transmembrane region" description="Helical" evidence="9">
    <location>
        <begin position="138"/>
        <end position="163"/>
    </location>
</feature>
<dbReference type="InterPro" id="IPR052157">
    <property type="entry name" value="BCAA_transport_permease"/>
</dbReference>
<keyword evidence="11" id="KW-1185">Reference proteome</keyword>
<evidence type="ECO:0000256" key="6">
    <source>
        <dbReference type="ARBA" id="ARBA00022989"/>
    </source>
</evidence>
<reference evidence="10 11" key="1">
    <citation type="submission" date="2019-03" db="EMBL/GenBank/DDBJ databases">
        <title>Draft Genome Sequence of Desulfosporosinus fructosivorans Strain 63.6F, Isolated from Marine Sediment in the Baltic Sea.</title>
        <authorList>
            <person name="Hausmann B."/>
            <person name="Vandieken V."/>
            <person name="Pjevac P."/>
            <person name="Schreck K."/>
            <person name="Herbold C.W."/>
            <person name="Loy A."/>
        </authorList>
    </citation>
    <scope>NUCLEOTIDE SEQUENCE [LARGE SCALE GENOMIC DNA]</scope>
    <source>
        <strain evidence="10 11">63.6F</strain>
    </source>
</reference>
<dbReference type="GO" id="GO:0006865">
    <property type="term" value="P:amino acid transport"/>
    <property type="evidence" value="ECO:0007669"/>
    <property type="project" value="UniProtKB-KW"/>
</dbReference>
<feature type="transmembrane region" description="Helical" evidence="9">
    <location>
        <begin position="63"/>
        <end position="83"/>
    </location>
</feature>
<dbReference type="Pfam" id="PF02653">
    <property type="entry name" value="BPD_transp_2"/>
    <property type="match status" value="1"/>
</dbReference>
<keyword evidence="6 9" id="KW-1133">Transmembrane helix</keyword>
<evidence type="ECO:0000313" key="10">
    <source>
        <dbReference type="EMBL" id="TGE37718.1"/>
    </source>
</evidence>
<dbReference type="GO" id="GO:0005886">
    <property type="term" value="C:plasma membrane"/>
    <property type="evidence" value="ECO:0007669"/>
    <property type="project" value="UniProtKB-SubCell"/>
</dbReference>
<dbReference type="OrthoDB" id="9807115at2"/>
<evidence type="ECO:0000256" key="2">
    <source>
        <dbReference type="ARBA" id="ARBA00022448"/>
    </source>
</evidence>
<organism evidence="10 11">
    <name type="scientific">Desulfosporosinus fructosivorans</name>
    <dbReference type="NCBI Taxonomy" id="2018669"/>
    <lineage>
        <taxon>Bacteria</taxon>
        <taxon>Bacillati</taxon>
        <taxon>Bacillota</taxon>
        <taxon>Clostridia</taxon>
        <taxon>Eubacteriales</taxon>
        <taxon>Desulfitobacteriaceae</taxon>
        <taxon>Desulfosporosinus</taxon>
    </lineage>
</organism>
<dbReference type="AlphaFoldDB" id="A0A4Z0R4J6"/>
<feature type="transmembrane region" description="Helical" evidence="9">
    <location>
        <begin position="226"/>
        <end position="252"/>
    </location>
</feature>
<feature type="transmembrane region" description="Helical" evidence="9">
    <location>
        <begin position="95"/>
        <end position="118"/>
    </location>
</feature>
<sequence length="290" mass="31304">MGLLMQTTVNGILIGGIFITIAVGFSISYGVMHIVDFAVGEWIMLGAFSAFWLNQYTKIDPLLLIPFIALFFALIGYLFQPIIQKVVNIKHRSAAMMALAFTFGLSTLLRGAALTLWGFNNRNLVTVLSEMNVNLFGITVPAIRAAATVFSILVTAAFAFFLYRTKTGITIRAAAEDKTVAGLMGIDGHRISRLVYAIYVGLTAMSGVFIGSIFSVFPDMGLRYTAFAFFVVVAGGMGSFSGAIVAGLLLGLISSFVSVYVGGAYVFLILFFILYLILVFLPKGILGKGW</sequence>
<keyword evidence="7 9" id="KW-0472">Membrane</keyword>
<proteinExistence type="inferred from homology"/>
<keyword evidence="3" id="KW-1003">Cell membrane</keyword>
<keyword evidence="2" id="KW-0813">Transport</keyword>
<comment type="similarity">
    <text evidence="8">Belongs to the binding-protein-dependent transport system permease family. LivHM subfamily.</text>
</comment>
<dbReference type="PANTHER" id="PTHR11795">
    <property type="entry name" value="BRANCHED-CHAIN AMINO ACID TRANSPORT SYSTEM PERMEASE PROTEIN LIVH"/>
    <property type="match status" value="1"/>
</dbReference>